<dbReference type="PANTHER" id="PTHR43434">
    <property type="entry name" value="PHOSPHOGLYCOLATE PHOSPHATASE"/>
    <property type="match status" value="1"/>
</dbReference>
<sequence>MSAVLFDLDGTLLDTAPDLRRALNEVLAAHNLPLKTLAEVRPHATHGTKSLLTLGFGEGAFEQETLRQAFWDAYLRDISAETRLFEGVSQLIGALDAAAIPWGIVTNKVTHLTVAALPHFPALDACKALVCGDTLASRKPDPAPLLHAAQLMGVAPGQCLYLGDALTDMEAAQGAGMHGFVASWGYVDDSHPDWPAKAVLAAPEDLLKWCKITRSNS</sequence>
<dbReference type="AlphaFoldDB" id="A0A3N1PS90"/>
<keyword evidence="2" id="KW-0378">Hydrolase</keyword>
<dbReference type="Gene3D" id="1.10.150.240">
    <property type="entry name" value="Putative phosphatase, domain 2"/>
    <property type="match status" value="1"/>
</dbReference>
<proteinExistence type="predicted"/>
<dbReference type="SFLD" id="SFLDG01135">
    <property type="entry name" value="C1.5.6:_HAD__Beta-PGM__Phospha"/>
    <property type="match status" value="1"/>
</dbReference>
<dbReference type="InterPro" id="IPR006439">
    <property type="entry name" value="HAD-SF_hydro_IA"/>
</dbReference>
<dbReference type="GO" id="GO:0005829">
    <property type="term" value="C:cytosol"/>
    <property type="evidence" value="ECO:0007669"/>
    <property type="project" value="TreeGrafter"/>
</dbReference>
<dbReference type="NCBIfam" id="TIGR01549">
    <property type="entry name" value="HAD-SF-IA-v1"/>
    <property type="match status" value="1"/>
</dbReference>
<keyword evidence="5" id="KW-1185">Reference proteome</keyword>
<dbReference type="SFLD" id="SFLDG01129">
    <property type="entry name" value="C1.5:_HAD__Beta-PGM__Phosphata"/>
    <property type="match status" value="1"/>
</dbReference>
<gene>
    <name evidence="4" type="ORF">EDC28_10454</name>
</gene>
<dbReference type="Pfam" id="PF00702">
    <property type="entry name" value="Hydrolase"/>
    <property type="match status" value="1"/>
</dbReference>
<keyword evidence="1" id="KW-0479">Metal-binding</keyword>
<evidence type="ECO:0000256" key="2">
    <source>
        <dbReference type="ARBA" id="ARBA00022801"/>
    </source>
</evidence>
<dbReference type="Gene3D" id="3.40.50.1000">
    <property type="entry name" value="HAD superfamily/HAD-like"/>
    <property type="match status" value="1"/>
</dbReference>
<organism evidence="4 5">
    <name type="scientific">Gallaecimonas pentaromativorans</name>
    <dbReference type="NCBI Taxonomy" id="584787"/>
    <lineage>
        <taxon>Bacteria</taxon>
        <taxon>Pseudomonadati</taxon>
        <taxon>Pseudomonadota</taxon>
        <taxon>Gammaproteobacteria</taxon>
        <taxon>Enterobacterales</taxon>
        <taxon>Gallaecimonadaceae</taxon>
        <taxon>Gallaecimonas</taxon>
    </lineage>
</organism>
<dbReference type="EMBL" id="RJUL01000004">
    <property type="protein sequence ID" value="ROQ27406.1"/>
    <property type="molecule type" value="Genomic_DNA"/>
</dbReference>
<dbReference type="InterPro" id="IPR023198">
    <property type="entry name" value="PGP-like_dom2"/>
</dbReference>
<dbReference type="PANTHER" id="PTHR43434:SF23">
    <property type="entry name" value="PHOSPHOGLYCOLATE PHOSPHATASE"/>
    <property type="match status" value="1"/>
</dbReference>
<evidence type="ECO:0000313" key="4">
    <source>
        <dbReference type="EMBL" id="ROQ27406.1"/>
    </source>
</evidence>
<dbReference type="Proteomes" id="UP000268033">
    <property type="component" value="Unassembled WGS sequence"/>
</dbReference>
<keyword evidence="3" id="KW-0460">Magnesium</keyword>
<dbReference type="RefSeq" id="WP_123421282.1">
    <property type="nucleotide sequence ID" value="NZ_RJUL01000004.1"/>
</dbReference>
<comment type="caution">
    <text evidence="4">The sequence shown here is derived from an EMBL/GenBank/DDBJ whole genome shotgun (WGS) entry which is preliminary data.</text>
</comment>
<accession>A0A3N1PS90</accession>
<dbReference type="SFLD" id="SFLDS00003">
    <property type="entry name" value="Haloacid_Dehalogenase"/>
    <property type="match status" value="1"/>
</dbReference>
<reference evidence="4 5" key="1">
    <citation type="submission" date="2018-11" db="EMBL/GenBank/DDBJ databases">
        <title>Genomic Encyclopedia of Type Strains, Phase IV (KMG-IV): sequencing the most valuable type-strain genomes for metagenomic binning, comparative biology and taxonomic classification.</title>
        <authorList>
            <person name="Goeker M."/>
        </authorList>
    </citation>
    <scope>NUCLEOTIDE SEQUENCE [LARGE SCALE GENOMIC DNA]</scope>
    <source>
        <strain evidence="4 5">DSM 21945</strain>
    </source>
</reference>
<evidence type="ECO:0000256" key="3">
    <source>
        <dbReference type="ARBA" id="ARBA00022842"/>
    </source>
</evidence>
<dbReference type="GO" id="GO:0006281">
    <property type="term" value="P:DNA repair"/>
    <property type="evidence" value="ECO:0007669"/>
    <property type="project" value="TreeGrafter"/>
</dbReference>
<dbReference type="InterPro" id="IPR023214">
    <property type="entry name" value="HAD_sf"/>
</dbReference>
<dbReference type="InterPro" id="IPR036412">
    <property type="entry name" value="HAD-like_sf"/>
</dbReference>
<protein>
    <submittedName>
        <fullName evidence="4">Phosphoglycolate phosphatase</fullName>
    </submittedName>
</protein>
<dbReference type="GO" id="GO:0046872">
    <property type="term" value="F:metal ion binding"/>
    <property type="evidence" value="ECO:0007669"/>
    <property type="project" value="UniProtKB-KW"/>
</dbReference>
<dbReference type="SUPFAM" id="SSF56784">
    <property type="entry name" value="HAD-like"/>
    <property type="match status" value="1"/>
</dbReference>
<dbReference type="STRING" id="584787.GCA_001247655_02495"/>
<evidence type="ECO:0000256" key="1">
    <source>
        <dbReference type="ARBA" id="ARBA00022723"/>
    </source>
</evidence>
<name>A0A3N1PS90_9GAMM</name>
<evidence type="ECO:0000313" key="5">
    <source>
        <dbReference type="Proteomes" id="UP000268033"/>
    </source>
</evidence>
<dbReference type="InterPro" id="IPR050155">
    <property type="entry name" value="HAD-like_hydrolase_sf"/>
</dbReference>
<dbReference type="NCBIfam" id="TIGR01509">
    <property type="entry name" value="HAD-SF-IA-v3"/>
    <property type="match status" value="1"/>
</dbReference>
<dbReference type="GO" id="GO:0008967">
    <property type="term" value="F:phosphoglycolate phosphatase activity"/>
    <property type="evidence" value="ECO:0007669"/>
    <property type="project" value="TreeGrafter"/>
</dbReference>